<evidence type="ECO:0000256" key="5">
    <source>
        <dbReference type="SAM" id="MobiDB-lite"/>
    </source>
</evidence>
<organism evidence="6">
    <name type="scientific">Hyaloperonospora arabidopsidis</name>
    <name type="common">Peronospora arabidopsidis</name>
    <dbReference type="NCBI Taxonomy" id="272952"/>
    <lineage>
        <taxon>Eukaryota</taxon>
        <taxon>Sar</taxon>
        <taxon>Stramenopiles</taxon>
        <taxon>Oomycota</taxon>
        <taxon>Peronosporomycetes</taxon>
        <taxon>Peronosporales</taxon>
        <taxon>Peronosporaceae</taxon>
        <taxon>Hyaloperonospora</taxon>
    </lineage>
</organism>
<keyword evidence="3 4" id="KW-0964">Secreted</keyword>
<comment type="domain">
    <text evidence="4">The RxLR-dEER motif acts to carry the protein into the host cell cytoplasm through binding to cell surface phosphatidylinositol-3-phosphate.</text>
</comment>
<evidence type="ECO:0000256" key="1">
    <source>
        <dbReference type="ARBA" id="ARBA00004613"/>
    </source>
</evidence>
<dbReference type="EMBL" id="JF800132">
    <property type="protein sequence ID" value="AEF57447.1"/>
    <property type="molecule type" value="mRNA"/>
</dbReference>
<dbReference type="PHI-base" id="PHI:4746"/>
<comment type="subcellular location">
    <subcellularLocation>
        <location evidence="1 4">Secreted</location>
    </subcellularLocation>
</comment>
<proteinExistence type="evidence at transcript level"/>
<evidence type="ECO:0000256" key="2">
    <source>
        <dbReference type="ARBA" id="ARBA00010400"/>
    </source>
</evidence>
<evidence type="ECO:0000256" key="3">
    <source>
        <dbReference type="ARBA" id="ARBA00022525"/>
    </source>
</evidence>
<dbReference type="AlphaFoldDB" id="F6MF05"/>
<comment type="function">
    <text evidence="4">Effector that suppresses plant defense responses during pathogen infection.</text>
</comment>
<evidence type="ECO:0000313" key="6">
    <source>
        <dbReference type="EMBL" id="AEF57447.1"/>
    </source>
</evidence>
<dbReference type="InterPro" id="IPR031825">
    <property type="entry name" value="RXLR"/>
</dbReference>
<feature type="compositionally biased region" description="Basic and acidic residues" evidence="5">
    <location>
        <begin position="48"/>
        <end position="70"/>
    </location>
</feature>
<feature type="signal peptide" evidence="4">
    <location>
        <begin position="1"/>
        <end position="21"/>
    </location>
</feature>
<accession>F6MF05</accession>
<reference evidence="6" key="1">
    <citation type="journal article" date="2011" name="PLoS ONE">
        <title>Identification of Hyaloperonospora arabidopsidis Transcript Sequences Expressed during Infection Reveals Isolate-Specific Effectors.</title>
        <authorList>
            <person name="Cabral A."/>
            <person name="Stassen J.H."/>
            <person name="Seidl M.F."/>
            <person name="Bautor J."/>
            <person name="Parker J.E."/>
            <person name="Van den Ackerveken G."/>
        </authorList>
    </citation>
    <scope>NUCLEOTIDE SEQUENCE</scope>
    <source>
        <strain evidence="6">Waco9</strain>
    </source>
</reference>
<keyword evidence="4" id="KW-0732">Signal</keyword>
<dbReference type="Pfam" id="PF16810">
    <property type="entry name" value="RXLR"/>
    <property type="match status" value="1"/>
</dbReference>
<name>F6MF05_HYAAB</name>
<comment type="similarity">
    <text evidence="2 4">Belongs to the RxLR effector family.</text>
</comment>
<feature type="chain" id="PRO_5003338736" description="RxLR effector protein" evidence="4">
    <location>
        <begin position="22"/>
        <end position="115"/>
    </location>
</feature>
<feature type="region of interest" description="Disordered" evidence="5">
    <location>
        <begin position="44"/>
        <end position="77"/>
    </location>
</feature>
<protein>
    <recommendedName>
        <fullName evidence="4">RxLR effector protein</fullName>
    </recommendedName>
</protein>
<evidence type="ECO:0000256" key="4">
    <source>
        <dbReference type="RuleBase" id="RU367124"/>
    </source>
</evidence>
<sequence>MRITSVYVAIVAASLHAIGSAVSTATNVGATVLENKIPAAIAPSLRTSEGRSLRTEEKRGQSDLGEERGRGNLPTTDSFSASLKRFIRALFCMGSKKGMTRTKSSGSSIVSGHGR</sequence>